<dbReference type="Proteomes" id="UP000322757">
    <property type="component" value="Segment"/>
</dbReference>
<name>A0A4P8PK17_9VIRU</name>
<accession>A0A4P8PK17</accession>
<feature type="compositionally biased region" description="Basic and acidic residues" evidence="1">
    <location>
        <begin position="202"/>
        <end position="213"/>
    </location>
</feature>
<evidence type="ECO:0000256" key="1">
    <source>
        <dbReference type="SAM" id="MobiDB-lite"/>
    </source>
</evidence>
<dbReference type="InterPro" id="IPR056906">
    <property type="entry name" value="ORF2/G2P_dom"/>
</dbReference>
<reference evidence="3" key="1">
    <citation type="submission" date="2018-12" db="EMBL/GenBank/DDBJ databases">
        <title>Singled stranded DNA viruses identified in blackflies (Austrosimulium ungulatum) sampled in New Zealand.</title>
        <authorList>
            <person name="Kraberger S."/>
            <person name="Fontenele R.S."/>
            <person name="Schmidlin K."/>
            <person name="Walters M."/>
            <person name="Varsani A."/>
        </authorList>
    </citation>
    <scope>NUCLEOTIDE SEQUENCE [LARGE SCALE GENOMIC DNA]</scope>
    <source>
        <strain evidence="3">091</strain>
    </source>
</reference>
<feature type="domain" description="Replication-associated protein ORF2/G2P" evidence="2">
    <location>
        <begin position="5"/>
        <end position="124"/>
    </location>
</feature>
<feature type="region of interest" description="Disordered" evidence="1">
    <location>
        <begin position="202"/>
        <end position="267"/>
    </location>
</feature>
<evidence type="ECO:0000259" key="2">
    <source>
        <dbReference type="Pfam" id="PF23343"/>
    </source>
</evidence>
<protein>
    <submittedName>
        <fullName evidence="3">Replication initiator protein</fullName>
    </submittedName>
</protein>
<feature type="compositionally biased region" description="Basic and acidic residues" evidence="1">
    <location>
        <begin position="221"/>
        <end position="242"/>
    </location>
</feature>
<dbReference type="Pfam" id="PF23343">
    <property type="entry name" value="REP_ORF2-G2P"/>
    <property type="match status" value="1"/>
</dbReference>
<feature type="compositionally biased region" description="Polar residues" evidence="1">
    <location>
        <begin position="256"/>
        <end position="267"/>
    </location>
</feature>
<evidence type="ECO:0000313" key="3">
    <source>
        <dbReference type="EMBL" id="QCQ84818.1"/>
    </source>
</evidence>
<dbReference type="EMBL" id="MK249172">
    <property type="protein sequence ID" value="QCQ84818.1"/>
    <property type="molecule type" value="Genomic_DNA"/>
</dbReference>
<sequence>MHPHNSFVTLTFSDKTLLDPDLPFTGSVNLRDVQLFMKRLRKAYSDKTIRFFACGEYSPQHKRPHYHLLLFNQHFEDQKLFQDKNSKQLFTSKILSILWPYGFSTIGIVNYQTARYCAQYTLKKITGDLAPEHYTWPHPATGEFIRAEPEFVTMSTKPGIGSSWYDKYKSDCYPADFLIVDGKKHPVPKYYDLKLKKEAYGPHKNNVDPLDKLKRSRKRAAVKDRENHTPERLAVREELLKEKLKRSSRSGELQCFQDSIPSTTPKP</sequence>
<proteinExistence type="predicted"/>
<organism evidence="3">
    <name type="scientific">Blackfly microvirus SF02</name>
    <dbReference type="NCBI Taxonomy" id="2576452"/>
    <lineage>
        <taxon>Viruses</taxon>
        <taxon>Monodnaviria</taxon>
        <taxon>Sangervirae</taxon>
        <taxon>Phixviricota</taxon>
        <taxon>Malgrandaviricetes</taxon>
        <taxon>Petitvirales</taxon>
        <taxon>Microviridae</taxon>
        <taxon>Microvirus</taxon>
    </lineage>
</organism>